<sequence length="84" mass="9478">MAYKYFRLPLLSSKRLQRTQDLIISSSQLVSQGLHMRTRERRIAAPPVGSILHQQGPLPTSSSFSYHTPFTSSSLYIVAKKLSD</sequence>
<keyword evidence="2" id="KW-1185">Reference proteome</keyword>
<organism evidence="1 2">
    <name type="scientific">Pleomassaria siparia CBS 279.74</name>
    <dbReference type="NCBI Taxonomy" id="1314801"/>
    <lineage>
        <taxon>Eukaryota</taxon>
        <taxon>Fungi</taxon>
        <taxon>Dikarya</taxon>
        <taxon>Ascomycota</taxon>
        <taxon>Pezizomycotina</taxon>
        <taxon>Dothideomycetes</taxon>
        <taxon>Pleosporomycetidae</taxon>
        <taxon>Pleosporales</taxon>
        <taxon>Pleomassariaceae</taxon>
        <taxon>Pleomassaria</taxon>
    </lineage>
</organism>
<accession>A0A6G1KJ11</accession>
<dbReference type="AlphaFoldDB" id="A0A6G1KJ11"/>
<gene>
    <name evidence="1" type="ORF">K504DRAFT_464685</name>
</gene>
<evidence type="ECO:0000313" key="2">
    <source>
        <dbReference type="Proteomes" id="UP000799428"/>
    </source>
</evidence>
<evidence type="ECO:0000313" key="1">
    <source>
        <dbReference type="EMBL" id="KAF2712613.1"/>
    </source>
</evidence>
<dbReference type="EMBL" id="MU005766">
    <property type="protein sequence ID" value="KAF2712613.1"/>
    <property type="molecule type" value="Genomic_DNA"/>
</dbReference>
<reference evidence="1" key="1">
    <citation type="journal article" date="2020" name="Stud. Mycol.">
        <title>101 Dothideomycetes genomes: a test case for predicting lifestyles and emergence of pathogens.</title>
        <authorList>
            <person name="Haridas S."/>
            <person name="Albert R."/>
            <person name="Binder M."/>
            <person name="Bloem J."/>
            <person name="Labutti K."/>
            <person name="Salamov A."/>
            <person name="Andreopoulos B."/>
            <person name="Baker S."/>
            <person name="Barry K."/>
            <person name="Bills G."/>
            <person name="Bluhm B."/>
            <person name="Cannon C."/>
            <person name="Castanera R."/>
            <person name="Culley D."/>
            <person name="Daum C."/>
            <person name="Ezra D."/>
            <person name="Gonzalez J."/>
            <person name="Henrissat B."/>
            <person name="Kuo A."/>
            <person name="Liang C."/>
            <person name="Lipzen A."/>
            <person name="Lutzoni F."/>
            <person name="Magnuson J."/>
            <person name="Mondo S."/>
            <person name="Nolan M."/>
            <person name="Ohm R."/>
            <person name="Pangilinan J."/>
            <person name="Park H.-J."/>
            <person name="Ramirez L."/>
            <person name="Alfaro M."/>
            <person name="Sun H."/>
            <person name="Tritt A."/>
            <person name="Yoshinaga Y."/>
            <person name="Zwiers L.-H."/>
            <person name="Turgeon B."/>
            <person name="Goodwin S."/>
            <person name="Spatafora J."/>
            <person name="Crous P."/>
            <person name="Grigoriev I."/>
        </authorList>
    </citation>
    <scope>NUCLEOTIDE SEQUENCE</scope>
    <source>
        <strain evidence="1">CBS 279.74</strain>
    </source>
</reference>
<dbReference type="Proteomes" id="UP000799428">
    <property type="component" value="Unassembled WGS sequence"/>
</dbReference>
<proteinExistence type="predicted"/>
<protein>
    <submittedName>
        <fullName evidence="1">Uncharacterized protein</fullName>
    </submittedName>
</protein>
<name>A0A6G1KJ11_9PLEO</name>